<dbReference type="InterPro" id="IPR001123">
    <property type="entry name" value="LeuE-type"/>
</dbReference>
<feature type="transmembrane region" description="Helical" evidence="6">
    <location>
        <begin position="111"/>
        <end position="133"/>
    </location>
</feature>
<gene>
    <name evidence="7" type="ORF">EV662_11080</name>
</gene>
<dbReference type="OrthoDB" id="9804822at2"/>
<dbReference type="EMBL" id="SLXP01000010">
    <property type="protein sequence ID" value="TCP39775.1"/>
    <property type="molecule type" value="Genomic_DNA"/>
</dbReference>
<keyword evidence="2" id="KW-1003">Cell membrane</keyword>
<evidence type="ECO:0000256" key="1">
    <source>
        <dbReference type="ARBA" id="ARBA00004651"/>
    </source>
</evidence>
<feature type="transmembrane region" description="Helical" evidence="6">
    <location>
        <begin position="145"/>
        <end position="169"/>
    </location>
</feature>
<accession>A0A4R2PZM1</accession>
<protein>
    <submittedName>
        <fullName evidence="7">Threonine/homoserine/homoserine lactone efflux protein</fullName>
    </submittedName>
</protein>
<dbReference type="PANTHER" id="PTHR30086">
    <property type="entry name" value="ARGININE EXPORTER PROTEIN ARGO"/>
    <property type="match status" value="1"/>
</dbReference>
<proteinExistence type="predicted"/>
<evidence type="ECO:0000256" key="2">
    <source>
        <dbReference type="ARBA" id="ARBA00022475"/>
    </source>
</evidence>
<name>A0A4R2PZM1_9RHOB</name>
<evidence type="ECO:0000313" key="7">
    <source>
        <dbReference type="EMBL" id="TCP39775.1"/>
    </source>
</evidence>
<keyword evidence="8" id="KW-1185">Reference proteome</keyword>
<dbReference type="RefSeq" id="WP_132464127.1">
    <property type="nucleotide sequence ID" value="NZ_SLXP01000010.1"/>
</dbReference>
<evidence type="ECO:0000256" key="6">
    <source>
        <dbReference type="SAM" id="Phobius"/>
    </source>
</evidence>
<dbReference type="GO" id="GO:0005886">
    <property type="term" value="C:plasma membrane"/>
    <property type="evidence" value="ECO:0007669"/>
    <property type="project" value="UniProtKB-SubCell"/>
</dbReference>
<keyword evidence="3 6" id="KW-0812">Transmembrane</keyword>
<feature type="transmembrane region" description="Helical" evidence="6">
    <location>
        <begin position="181"/>
        <end position="201"/>
    </location>
</feature>
<dbReference type="Pfam" id="PF01810">
    <property type="entry name" value="LysE"/>
    <property type="match status" value="1"/>
</dbReference>
<reference evidence="7 8" key="1">
    <citation type="submission" date="2019-03" db="EMBL/GenBank/DDBJ databases">
        <title>Genomic Encyclopedia of Type Strains, Phase IV (KMG-IV): sequencing the most valuable type-strain genomes for metagenomic binning, comparative biology and taxonomic classification.</title>
        <authorList>
            <person name="Goeker M."/>
        </authorList>
    </citation>
    <scope>NUCLEOTIDE SEQUENCE [LARGE SCALE GENOMIC DNA]</scope>
    <source>
        <strain evidence="7 8">DSM 18063</strain>
    </source>
</reference>
<organism evidence="7 8">
    <name type="scientific">Rhodovulum marinum</name>
    <dbReference type="NCBI Taxonomy" id="320662"/>
    <lineage>
        <taxon>Bacteria</taxon>
        <taxon>Pseudomonadati</taxon>
        <taxon>Pseudomonadota</taxon>
        <taxon>Alphaproteobacteria</taxon>
        <taxon>Rhodobacterales</taxon>
        <taxon>Paracoccaceae</taxon>
        <taxon>Rhodovulum</taxon>
    </lineage>
</organism>
<evidence type="ECO:0000256" key="3">
    <source>
        <dbReference type="ARBA" id="ARBA00022692"/>
    </source>
</evidence>
<keyword evidence="5 6" id="KW-0472">Membrane</keyword>
<comment type="subcellular location">
    <subcellularLocation>
        <location evidence="1">Cell membrane</location>
        <topology evidence="1">Multi-pass membrane protein</topology>
    </subcellularLocation>
</comment>
<dbReference type="PANTHER" id="PTHR30086:SF20">
    <property type="entry name" value="ARGININE EXPORTER PROTEIN ARGO-RELATED"/>
    <property type="match status" value="1"/>
</dbReference>
<dbReference type="GO" id="GO:0015171">
    <property type="term" value="F:amino acid transmembrane transporter activity"/>
    <property type="evidence" value="ECO:0007669"/>
    <property type="project" value="TreeGrafter"/>
</dbReference>
<dbReference type="AlphaFoldDB" id="A0A4R2PZM1"/>
<feature type="transmembrane region" description="Helical" evidence="6">
    <location>
        <begin position="43"/>
        <end position="66"/>
    </location>
</feature>
<evidence type="ECO:0000256" key="4">
    <source>
        <dbReference type="ARBA" id="ARBA00022989"/>
    </source>
</evidence>
<evidence type="ECO:0000313" key="8">
    <source>
        <dbReference type="Proteomes" id="UP000294835"/>
    </source>
</evidence>
<evidence type="ECO:0000256" key="5">
    <source>
        <dbReference type="ARBA" id="ARBA00023136"/>
    </source>
</evidence>
<sequence length="202" mass="20972">MSLHGWAVFATFWALFVTTPGPNAVNCIANGMTHGLPRAFWGVLGILTQATLFLALSAAGITALIAASPMLFAWAKLAGAAVLVWLGVRGWRNAAVAVAPGTGMGGLYGRAFLIATVNAKSLAGYLAAFSQFVEPGVSIGRQMWVIVPTALTLTTLSYAGYTALGAWLGGRAMGAILNRRLRQGLALCFVLYGVLLGLSALS</sequence>
<feature type="transmembrane region" description="Helical" evidence="6">
    <location>
        <begin position="73"/>
        <end position="91"/>
    </location>
</feature>
<dbReference type="Proteomes" id="UP000294835">
    <property type="component" value="Unassembled WGS sequence"/>
</dbReference>
<keyword evidence="4 6" id="KW-1133">Transmembrane helix</keyword>
<comment type="caution">
    <text evidence="7">The sequence shown here is derived from an EMBL/GenBank/DDBJ whole genome shotgun (WGS) entry which is preliminary data.</text>
</comment>